<name>A0A518A071_9PLAN</name>
<organism evidence="2 3">
    <name type="scientific">Gimesia panareensis</name>
    <dbReference type="NCBI Taxonomy" id="2527978"/>
    <lineage>
        <taxon>Bacteria</taxon>
        <taxon>Pseudomonadati</taxon>
        <taxon>Planctomycetota</taxon>
        <taxon>Planctomycetia</taxon>
        <taxon>Planctomycetales</taxon>
        <taxon>Planctomycetaceae</taxon>
        <taxon>Gimesia</taxon>
    </lineage>
</organism>
<protein>
    <submittedName>
        <fullName evidence="2">Uncharacterized protein</fullName>
    </submittedName>
</protein>
<dbReference type="EMBL" id="CP036317">
    <property type="protein sequence ID" value="QDV15757.1"/>
    <property type="molecule type" value="Genomic_DNA"/>
</dbReference>
<reference evidence="2 3" key="1">
    <citation type="submission" date="2019-02" db="EMBL/GenBank/DDBJ databases">
        <title>Deep-cultivation of Planctomycetes and their phenomic and genomic characterization uncovers novel biology.</title>
        <authorList>
            <person name="Wiegand S."/>
            <person name="Jogler M."/>
            <person name="Boedeker C."/>
            <person name="Pinto D."/>
            <person name="Vollmers J."/>
            <person name="Rivas-Marin E."/>
            <person name="Kohn T."/>
            <person name="Peeters S.H."/>
            <person name="Heuer A."/>
            <person name="Rast P."/>
            <person name="Oberbeckmann S."/>
            <person name="Bunk B."/>
            <person name="Jeske O."/>
            <person name="Meyerdierks A."/>
            <person name="Storesund J.E."/>
            <person name="Kallscheuer N."/>
            <person name="Luecker S."/>
            <person name="Lage O.M."/>
            <person name="Pohl T."/>
            <person name="Merkel B.J."/>
            <person name="Hornburger P."/>
            <person name="Mueller R.-W."/>
            <person name="Bruemmer F."/>
            <person name="Labrenz M."/>
            <person name="Spormann A.M."/>
            <person name="Op den Camp H."/>
            <person name="Overmann J."/>
            <person name="Amann R."/>
            <person name="Jetten M.S.M."/>
            <person name="Mascher T."/>
            <person name="Medema M.H."/>
            <person name="Devos D.P."/>
            <person name="Kaster A.-K."/>
            <person name="Ovreas L."/>
            <person name="Rohde M."/>
            <person name="Galperin M.Y."/>
            <person name="Jogler C."/>
        </authorList>
    </citation>
    <scope>NUCLEOTIDE SEQUENCE [LARGE SCALE GENOMIC DNA]</scope>
    <source>
        <strain evidence="2 3">Pan153</strain>
    </source>
</reference>
<dbReference type="AlphaFoldDB" id="A0A518A071"/>
<sequence length="82" mass="9413">MLVPIWLAREASERALEHDTLVTQQHLNRRRFSLRLHLSVANQFAMSPTSDRATSGQKTGQIVTKSGTQQDKIWPQWDKILS</sequence>
<accession>A0A518A071</accession>
<evidence type="ECO:0000313" key="2">
    <source>
        <dbReference type="EMBL" id="QDV15757.1"/>
    </source>
</evidence>
<evidence type="ECO:0000313" key="3">
    <source>
        <dbReference type="Proteomes" id="UP000320839"/>
    </source>
</evidence>
<accession>A0A518FHE1</accession>
<feature type="compositionally biased region" description="Polar residues" evidence="1">
    <location>
        <begin position="47"/>
        <end position="71"/>
    </location>
</feature>
<gene>
    <name evidence="2" type="ORF">Pan153_03750</name>
</gene>
<dbReference type="Proteomes" id="UP000320839">
    <property type="component" value="Chromosome"/>
</dbReference>
<proteinExistence type="predicted"/>
<evidence type="ECO:0000256" key="1">
    <source>
        <dbReference type="SAM" id="MobiDB-lite"/>
    </source>
</evidence>
<feature type="region of interest" description="Disordered" evidence="1">
    <location>
        <begin position="47"/>
        <end position="82"/>
    </location>
</feature>